<evidence type="ECO:0000313" key="10">
    <source>
        <dbReference type="EMBL" id="OGZ54735.1"/>
    </source>
</evidence>
<keyword evidence="5 7" id="KW-0808">Transferase</keyword>
<dbReference type="InterPro" id="IPR001296">
    <property type="entry name" value="Glyco_trans_1"/>
</dbReference>
<evidence type="ECO:0000259" key="8">
    <source>
        <dbReference type="Pfam" id="PF00534"/>
    </source>
</evidence>
<dbReference type="EC" id="2.4.1.21" evidence="7"/>
<comment type="pathway">
    <text evidence="7">Glycan biosynthesis; glycogen biosynthesis.</text>
</comment>
<gene>
    <name evidence="7" type="primary">glgA</name>
    <name evidence="10" type="ORF">A3B25_01605</name>
</gene>
<keyword evidence="6 7" id="KW-0320">Glycogen biosynthesis</keyword>
<dbReference type="Gene3D" id="3.40.50.2000">
    <property type="entry name" value="Glycogen Phosphorylase B"/>
    <property type="match status" value="2"/>
</dbReference>
<feature type="domain" description="Starch synthase catalytic" evidence="9">
    <location>
        <begin position="15"/>
        <end position="265"/>
    </location>
</feature>
<dbReference type="GO" id="GO:0004373">
    <property type="term" value="F:alpha-1,4-glucan glucosyltransferase (UDP-glucose donor) activity"/>
    <property type="evidence" value="ECO:0007669"/>
    <property type="project" value="InterPro"/>
</dbReference>
<dbReference type="UniPathway" id="UPA00164"/>
<evidence type="ECO:0000256" key="1">
    <source>
        <dbReference type="ARBA" id="ARBA00001478"/>
    </source>
</evidence>
<dbReference type="NCBIfam" id="TIGR02095">
    <property type="entry name" value="glgA"/>
    <property type="match status" value="1"/>
</dbReference>
<dbReference type="SUPFAM" id="SSF53756">
    <property type="entry name" value="UDP-Glycosyltransferase/glycogen phosphorylase"/>
    <property type="match status" value="1"/>
</dbReference>
<dbReference type="PANTHER" id="PTHR45825:SF11">
    <property type="entry name" value="ALPHA AMYLASE DOMAIN-CONTAINING PROTEIN"/>
    <property type="match status" value="1"/>
</dbReference>
<dbReference type="EMBL" id="MHNW01000002">
    <property type="protein sequence ID" value="OGZ54735.1"/>
    <property type="molecule type" value="Genomic_DNA"/>
</dbReference>
<keyword evidence="4 7" id="KW-0328">Glycosyltransferase</keyword>
<feature type="binding site" evidence="7">
    <location>
        <position position="28"/>
    </location>
    <ligand>
        <name>ADP-alpha-D-glucose</name>
        <dbReference type="ChEBI" id="CHEBI:57498"/>
    </ligand>
</feature>
<dbReference type="GO" id="GO:0005978">
    <property type="term" value="P:glycogen biosynthetic process"/>
    <property type="evidence" value="ECO:0007669"/>
    <property type="project" value="UniProtKB-UniRule"/>
</dbReference>
<feature type="domain" description="Glycosyl transferase family 1" evidence="8">
    <location>
        <begin position="318"/>
        <end position="477"/>
    </location>
</feature>
<evidence type="ECO:0000256" key="5">
    <source>
        <dbReference type="ARBA" id="ARBA00022679"/>
    </source>
</evidence>
<comment type="similarity">
    <text evidence="3 7">Belongs to the glycosyltransferase 1 family. Bacterial/plant glycogen synthase subfamily.</text>
</comment>
<dbReference type="PANTHER" id="PTHR45825">
    <property type="entry name" value="GRANULE-BOUND STARCH SYNTHASE 1, CHLOROPLASTIC/AMYLOPLASTIC"/>
    <property type="match status" value="1"/>
</dbReference>
<reference evidence="10 11" key="1">
    <citation type="journal article" date="2016" name="Nat. Commun.">
        <title>Thousands of microbial genomes shed light on interconnected biogeochemical processes in an aquifer system.</title>
        <authorList>
            <person name="Anantharaman K."/>
            <person name="Brown C.T."/>
            <person name="Hug L.A."/>
            <person name="Sharon I."/>
            <person name="Castelle C.J."/>
            <person name="Probst A.J."/>
            <person name="Thomas B.C."/>
            <person name="Singh A."/>
            <person name="Wilkins M.J."/>
            <person name="Karaoz U."/>
            <person name="Brodie E.L."/>
            <person name="Williams K.H."/>
            <person name="Hubbard S.S."/>
            <person name="Banfield J.F."/>
        </authorList>
    </citation>
    <scope>NUCLEOTIDE SEQUENCE [LARGE SCALE GENOMIC DNA]</scope>
</reference>
<comment type="catalytic activity">
    <reaction evidence="1 7">
        <text>[(1-&gt;4)-alpha-D-glucosyl](n) + ADP-alpha-D-glucose = [(1-&gt;4)-alpha-D-glucosyl](n+1) + ADP + H(+)</text>
        <dbReference type="Rhea" id="RHEA:18189"/>
        <dbReference type="Rhea" id="RHEA-COMP:9584"/>
        <dbReference type="Rhea" id="RHEA-COMP:9587"/>
        <dbReference type="ChEBI" id="CHEBI:15378"/>
        <dbReference type="ChEBI" id="CHEBI:15444"/>
        <dbReference type="ChEBI" id="CHEBI:57498"/>
        <dbReference type="ChEBI" id="CHEBI:456216"/>
        <dbReference type="EC" id="2.4.1.21"/>
    </reaction>
</comment>
<protein>
    <recommendedName>
        <fullName evidence="7">Glycogen synthase</fullName>
        <ecNumber evidence="7">2.4.1.21</ecNumber>
    </recommendedName>
    <alternativeName>
        <fullName evidence="7">Starch [bacterial glycogen] synthase</fullName>
    </alternativeName>
</protein>
<sequence length="513" mass="58457">MDFFIRKPRYIKQRKVLFVAPEAAPFVKAGGLGEVMFSLPTSLAKMGYDARVFIPLYASIDTQKYNLVTEIDGLKVPTDAEADGEAKFLFCNVKKFTPTNGSSHAPVVTYFLQNQEYYELRSNVYGYADDPTRWALLSRGVLEFLNTKRDWIPDVIIASDWQTGFLINYLHTAYKDNPRLNKISTIFVIHNLYYQGIFDHKFVSELDFDDGRSPIPSFFDPRLMKLNMLRRGIMYADLISTVSPTYAKEIMTPEYGELLDGILKERRSRIYGVLNGINYETFNPQTNVNLKTNYDIKNISLREENKIELQGRLGLKESKRAFVIGIVARLIEQKGFDLLFPIAEPLLKELGFQLAILGSGEAKYMSFFQELEKRFPGQVAAHLVFDTALPHLFYAGADAILIPSKFEPSGLTQMEAMRYGAVPIVRKTGGLADSVIDYDPKNSGGTGFVFKDYDSLSMAIAIIRATEIHKNPTVWRKIQRLGMERDFSWRHSAAEYARLCSIAINFRKKDLEE</sequence>
<dbReference type="InterPro" id="IPR011835">
    <property type="entry name" value="GS/SS"/>
</dbReference>
<dbReference type="Proteomes" id="UP000179106">
    <property type="component" value="Unassembled WGS sequence"/>
</dbReference>
<dbReference type="GO" id="GO:0009011">
    <property type="term" value="F:alpha-1,4-glucan glucosyltransferase (ADP-glucose donor) activity"/>
    <property type="evidence" value="ECO:0007669"/>
    <property type="project" value="UniProtKB-UniRule"/>
</dbReference>
<evidence type="ECO:0000256" key="6">
    <source>
        <dbReference type="ARBA" id="ARBA00023056"/>
    </source>
</evidence>
<dbReference type="AlphaFoldDB" id="A0A1G2GWZ7"/>
<dbReference type="CDD" id="cd03791">
    <property type="entry name" value="GT5_Glycogen_synthase_DULL1-like"/>
    <property type="match status" value="1"/>
</dbReference>
<dbReference type="InterPro" id="IPR013534">
    <property type="entry name" value="Starch_synth_cat_dom"/>
</dbReference>
<proteinExistence type="inferred from homology"/>
<evidence type="ECO:0000256" key="7">
    <source>
        <dbReference type="HAMAP-Rule" id="MF_00484"/>
    </source>
</evidence>
<dbReference type="Pfam" id="PF08323">
    <property type="entry name" value="Glyco_transf_5"/>
    <property type="match status" value="1"/>
</dbReference>
<organism evidence="10 11">
    <name type="scientific">Candidatus Ryanbacteria bacterium RIFCSPLOWO2_01_FULL_48_26</name>
    <dbReference type="NCBI Taxonomy" id="1802126"/>
    <lineage>
        <taxon>Bacteria</taxon>
        <taxon>Candidatus Ryaniibacteriota</taxon>
    </lineage>
</organism>
<dbReference type="HAMAP" id="MF_00484">
    <property type="entry name" value="Glycogen_synth"/>
    <property type="match status" value="1"/>
</dbReference>
<accession>A0A1G2GWZ7</accession>
<evidence type="ECO:0000313" key="11">
    <source>
        <dbReference type="Proteomes" id="UP000179106"/>
    </source>
</evidence>
<evidence type="ECO:0000259" key="9">
    <source>
        <dbReference type="Pfam" id="PF08323"/>
    </source>
</evidence>
<evidence type="ECO:0000256" key="3">
    <source>
        <dbReference type="ARBA" id="ARBA00010281"/>
    </source>
</evidence>
<evidence type="ECO:0000256" key="2">
    <source>
        <dbReference type="ARBA" id="ARBA00002764"/>
    </source>
</evidence>
<comment type="caution">
    <text evidence="10">The sequence shown here is derived from an EMBL/GenBank/DDBJ whole genome shotgun (WGS) entry which is preliminary data.</text>
</comment>
<dbReference type="STRING" id="1802126.A3B25_01605"/>
<dbReference type="Pfam" id="PF00534">
    <property type="entry name" value="Glycos_transf_1"/>
    <property type="match status" value="1"/>
</dbReference>
<evidence type="ECO:0000256" key="4">
    <source>
        <dbReference type="ARBA" id="ARBA00022676"/>
    </source>
</evidence>
<name>A0A1G2GWZ7_9BACT</name>
<comment type="function">
    <text evidence="2 7">Synthesizes alpha-1,4-glucan chains using ADP-glucose.</text>
</comment>